<evidence type="ECO:0000313" key="2">
    <source>
        <dbReference type="EMBL" id="KAA0022241.1"/>
    </source>
</evidence>
<evidence type="ECO:0000259" key="1">
    <source>
        <dbReference type="Pfam" id="PF00144"/>
    </source>
</evidence>
<accession>A0A5A7SDE9</accession>
<sequence length="412" mass="44238">MSSVPTIHGDVAPGFEGVADEFRRNFARRGEIGASVAVYRGAEPLVDLWAGTRNTATRAPWERDTTVIVYSTSKGIAGLAIAAAVSAGVLDYDAPVAQYWPEFASHGKASITVRQLIDNQCGLHHLRGRKIRTADLSDHDLVDSVLAEQVPAWEPGTRQGYQAISVGLYEDALFRRVDPKGRSLGAFVREEFATPLGVDFGYGLAADRDIEEVAHPYMSKPLGVLLHERSIAWPIVIGTVTGRHPFIDATSNPPMGPAWTIRRRSVLDQEIPSINGVTNARALARIYGAAAADTGELPISTRVLELITGDAPPPRRDAVLGIDTRYHLGLRRSSPRLQFGSPDGRAFGTPGLGGSLAFGDPSTGIGFGYTVNRLSLALEDEYRCKKLQAAVDEALTAQPGTTGQPGTRRPPA</sequence>
<dbReference type="RefSeq" id="WP_149431002.1">
    <property type="nucleotide sequence ID" value="NZ_VLNY01000006.1"/>
</dbReference>
<dbReference type="Proteomes" id="UP000322244">
    <property type="component" value="Unassembled WGS sequence"/>
</dbReference>
<dbReference type="InterPro" id="IPR001466">
    <property type="entry name" value="Beta-lactam-related"/>
</dbReference>
<feature type="domain" description="Beta-lactamase-related" evidence="1">
    <location>
        <begin position="22"/>
        <end position="376"/>
    </location>
</feature>
<dbReference type="Gene3D" id="3.40.710.10">
    <property type="entry name" value="DD-peptidase/beta-lactamase superfamily"/>
    <property type="match status" value="1"/>
</dbReference>
<organism evidence="2 3">
    <name type="scientific">Antrihabitans cavernicola</name>
    <dbReference type="NCBI Taxonomy" id="2495913"/>
    <lineage>
        <taxon>Bacteria</taxon>
        <taxon>Bacillati</taxon>
        <taxon>Actinomycetota</taxon>
        <taxon>Actinomycetes</taxon>
        <taxon>Mycobacteriales</taxon>
        <taxon>Nocardiaceae</taxon>
        <taxon>Antrihabitans</taxon>
    </lineage>
</organism>
<dbReference type="InterPro" id="IPR052907">
    <property type="entry name" value="Beta-lactamase/esterase"/>
</dbReference>
<gene>
    <name evidence="2" type="ORF">FOY51_14745</name>
</gene>
<dbReference type="AlphaFoldDB" id="A0A5A7SDE9"/>
<evidence type="ECO:0000313" key="3">
    <source>
        <dbReference type="Proteomes" id="UP000322244"/>
    </source>
</evidence>
<dbReference type="SUPFAM" id="SSF56601">
    <property type="entry name" value="beta-lactamase/transpeptidase-like"/>
    <property type="match status" value="1"/>
</dbReference>
<dbReference type="PANTHER" id="PTHR43319">
    <property type="entry name" value="BETA-LACTAMASE-RELATED"/>
    <property type="match status" value="1"/>
</dbReference>
<keyword evidence="3" id="KW-1185">Reference proteome</keyword>
<dbReference type="InterPro" id="IPR012338">
    <property type="entry name" value="Beta-lactam/transpept-like"/>
</dbReference>
<dbReference type="OrthoDB" id="9809635at2"/>
<protein>
    <submittedName>
        <fullName evidence="2">Beta-lactamase family protein</fullName>
    </submittedName>
</protein>
<comment type="caution">
    <text evidence="2">The sequence shown here is derived from an EMBL/GenBank/DDBJ whole genome shotgun (WGS) entry which is preliminary data.</text>
</comment>
<dbReference type="PANTHER" id="PTHR43319:SF3">
    <property type="entry name" value="BETA-LACTAMASE-RELATED DOMAIN-CONTAINING PROTEIN"/>
    <property type="match status" value="1"/>
</dbReference>
<proteinExistence type="predicted"/>
<reference evidence="2 3" key="1">
    <citation type="submission" date="2019-07" db="EMBL/GenBank/DDBJ databases">
        <title>Rhodococcus cavernicolus sp. nov., isolated from a cave.</title>
        <authorList>
            <person name="Lee S.D."/>
        </authorList>
    </citation>
    <scope>NUCLEOTIDE SEQUENCE [LARGE SCALE GENOMIC DNA]</scope>
    <source>
        <strain evidence="2 3">C1-24</strain>
    </source>
</reference>
<dbReference type="EMBL" id="VLNY01000006">
    <property type="protein sequence ID" value="KAA0022241.1"/>
    <property type="molecule type" value="Genomic_DNA"/>
</dbReference>
<dbReference type="Pfam" id="PF00144">
    <property type="entry name" value="Beta-lactamase"/>
    <property type="match status" value="1"/>
</dbReference>
<name>A0A5A7SDE9_9NOCA</name>